<keyword evidence="1" id="KW-0812">Transmembrane</keyword>
<keyword evidence="1" id="KW-1133">Transmembrane helix</keyword>
<organism evidence="2 3">
    <name type="scientific">Batillaria attramentaria</name>
    <dbReference type="NCBI Taxonomy" id="370345"/>
    <lineage>
        <taxon>Eukaryota</taxon>
        <taxon>Metazoa</taxon>
        <taxon>Spiralia</taxon>
        <taxon>Lophotrochozoa</taxon>
        <taxon>Mollusca</taxon>
        <taxon>Gastropoda</taxon>
        <taxon>Caenogastropoda</taxon>
        <taxon>Sorbeoconcha</taxon>
        <taxon>Cerithioidea</taxon>
        <taxon>Batillariidae</taxon>
        <taxon>Batillaria</taxon>
    </lineage>
</organism>
<comment type="caution">
    <text evidence="2">The sequence shown here is derived from an EMBL/GenBank/DDBJ whole genome shotgun (WGS) entry which is preliminary data.</text>
</comment>
<dbReference type="EMBL" id="JACVVK020000067">
    <property type="protein sequence ID" value="KAK7496469.1"/>
    <property type="molecule type" value="Genomic_DNA"/>
</dbReference>
<dbReference type="Proteomes" id="UP001519460">
    <property type="component" value="Unassembled WGS sequence"/>
</dbReference>
<accession>A0ABD0LAJ8</accession>
<reference evidence="2 3" key="1">
    <citation type="journal article" date="2023" name="Sci. Data">
        <title>Genome assembly of the Korean intertidal mud-creeper Batillaria attramentaria.</title>
        <authorList>
            <person name="Patra A.K."/>
            <person name="Ho P.T."/>
            <person name="Jun S."/>
            <person name="Lee S.J."/>
            <person name="Kim Y."/>
            <person name="Won Y.J."/>
        </authorList>
    </citation>
    <scope>NUCLEOTIDE SEQUENCE [LARGE SCALE GENOMIC DNA]</scope>
    <source>
        <strain evidence="2">Wonlab-2016</strain>
    </source>
</reference>
<name>A0ABD0LAJ8_9CAEN</name>
<evidence type="ECO:0000256" key="1">
    <source>
        <dbReference type="SAM" id="Phobius"/>
    </source>
</evidence>
<keyword evidence="1" id="KW-0472">Membrane</keyword>
<feature type="non-terminal residue" evidence="2">
    <location>
        <position position="71"/>
    </location>
</feature>
<proteinExistence type="predicted"/>
<dbReference type="AlphaFoldDB" id="A0ABD0LAJ8"/>
<protein>
    <submittedName>
        <fullName evidence="2">Uncharacterized protein</fullName>
    </submittedName>
</protein>
<sequence>MKTSSPAWGHYEDFVTCWGTHYKDFTTCLGDSLRRLHHLLLQTIASATLTSLIVRSIRRRATTKRRSVAVL</sequence>
<evidence type="ECO:0000313" key="2">
    <source>
        <dbReference type="EMBL" id="KAK7496469.1"/>
    </source>
</evidence>
<evidence type="ECO:0000313" key="3">
    <source>
        <dbReference type="Proteomes" id="UP001519460"/>
    </source>
</evidence>
<keyword evidence="3" id="KW-1185">Reference proteome</keyword>
<feature type="transmembrane region" description="Helical" evidence="1">
    <location>
        <begin position="39"/>
        <end position="57"/>
    </location>
</feature>
<gene>
    <name evidence="2" type="ORF">BaRGS_00012391</name>
</gene>